<keyword evidence="6" id="KW-0798">TonB box</keyword>
<keyword evidence="3 10" id="KW-1134">Transmembrane beta strand</keyword>
<name>A0A3D9YTW7_9HYPH</name>
<reference evidence="13 14" key="1">
    <citation type="submission" date="2018-08" db="EMBL/GenBank/DDBJ databases">
        <title>Genomic Encyclopedia of Type Strains, Phase IV (KMG-IV): sequencing the most valuable type-strain genomes for metagenomic binning, comparative biology and taxonomic classification.</title>
        <authorList>
            <person name="Goeker M."/>
        </authorList>
    </citation>
    <scope>NUCLEOTIDE SEQUENCE [LARGE SCALE GENOMIC DNA]</scope>
    <source>
        <strain evidence="13 14">BW863</strain>
    </source>
</reference>
<keyword evidence="2 10" id="KW-0813">Transport</keyword>
<sequence>MRLSSLFRVAAGAAALIAANGVKAQQALPQVNVTAAGENQSPLAPSHEVLVETQALDAARANIFAPVGANAYEIDETTINNLPQGQDTPLEKVLLQAPGVSQDSAASGDLHVRNEHANVQYRINDILLPDGVSGFGLMLETRFISSLTLLDGALPAQYGLHTAGVVDIQTRSGTYQPGGSLSVYGGSHATLTPSFDDGGTIGNTQFYVAGQLLTDNVGIENPTPDYDAIHDLTAQGKFFGYVSTLLGDGGRFSIISGTSVSSYEIPNSPGQAPVNTVNGISDFNSSLLNENQVERNFYNVAAWQKSAGPIDAQIAFFSRYSTLHFVPDSLGDIIFNGVASDVQRNSLLNGFQGDAGYHLGPHTIRFGFEVSGESTDSINNDLVLPLDTGGNPESTLVGKYDASSKLGWLGSIYAQDEWRITDQLTLNAGLRFDQMAAYVTTNQLSPRVSLTYKPFAGTTFHAGYARYFTPPEQALAAPTNLALYANTSAAPGVNESSPVRPERSDYFDAGVDQKLLPGLSAGVDAYYKRATNLLDDGQFGQALVLTAFNYAKAYNTGVELKADYQMGDLSAYANFAWARQRATQVSSNQYLFDPDELAYISDHYIYTDHAQTLTGSAGISYLWQATKFSADLIYGSGLRNGFANTGTVAPYTQVNLGISHEFRLPGNSGLGPLELRFDVVNLLDNIYEIRDGSGIGVFAPQYGPRRGFFGALTQKF</sequence>
<dbReference type="AlphaFoldDB" id="A0A3D9YTW7"/>
<dbReference type="Proteomes" id="UP000256900">
    <property type="component" value="Unassembled WGS sequence"/>
</dbReference>
<feature type="domain" description="TonB-dependent receptor-like beta-barrel" evidence="12">
    <location>
        <begin position="275"/>
        <end position="682"/>
    </location>
</feature>
<comment type="subcellular location">
    <subcellularLocation>
        <location evidence="1 10">Cell outer membrane</location>
        <topology evidence="1 10">Multi-pass membrane protein</topology>
    </subcellularLocation>
</comment>
<evidence type="ECO:0000256" key="1">
    <source>
        <dbReference type="ARBA" id="ARBA00004571"/>
    </source>
</evidence>
<evidence type="ECO:0000256" key="11">
    <source>
        <dbReference type="SAM" id="SignalP"/>
    </source>
</evidence>
<protein>
    <submittedName>
        <fullName evidence="13">Outer membrane receptor protein involved in Fe transport</fullName>
    </submittedName>
</protein>
<organism evidence="13 14">
    <name type="scientific">Methylovirgula ligni</name>
    <dbReference type="NCBI Taxonomy" id="569860"/>
    <lineage>
        <taxon>Bacteria</taxon>
        <taxon>Pseudomonadati</taxon>
        <taxon>Pseudomonadota</taxon>
        <taxon>Alphaproteobacteria</taxon>
        <taxon>Hyphomicrobiales</taxon>
        <taxon>Beijerinckiaceae</taxon>
        <taxon>Methylovirgula</taxon>
    </lineage>
</organism>
<dbReference type="SUPFAM" id="SSF56935">
    <property type="entry name" value="Porins"/>
    <property type="match status" value="1"/>
</dbReference>
<evidence type="ECO:0000313" key="13">
    <source>
        <dbReference type="EMBL" id="REF85924.1"/>
    </source>
</evidence>
<dbReference type="GO" id="GO:0009279">
    <property type="term" value="C:cell outer membrane"/>
    <property type="evidence" value="ECO:0007669"/>
    <property type="project" value="UniProtKB-SubCell"/>
</dbReference>
<dbReference type="Gene3D" id="2.40.170.20">
    <property type="entry name" value="TonB-dependent receptor, beta-barrel domain"/>
    <property type="match status" value="1"/>
</dbReference>
<evidence type="ECO:0000259" key="12">
    <source>
        <dbReference type="Pfam" id="PF00593"/>
    </source>
</evidence>
<dbReference type="GO" id="GO:0044718">
    <property type="term" value="P:siderophore transmembrane transport"/>
    <property type="evidence" value="ECO:0007669"/>
    <property type="project" value="TreeGrafter"/>
</dbReference>
<dbReference type="EMBL" id="QUMO01000003">
    <property type="protein sequence ID" value="REF85924.1"/>
    <property type="molecule type" value="Genomic_DNA"/>
</dbReference>
<comment type="similarity">
    <text evidence="10">Belongs to the TonB-dependent receptor family.</text>
</comment>
<dbReference type="InterPro" id="IPR000531">
    <property type="entry name" value="Beta-barrel_TonB"/>
</dbReference>
<evidence type="ECO:0000256" key="10">
    <source>
        <dbReference type="PROSITE-ProRule" id="PRU01360"/>
    </source>
</evidence>
<keyword evidence="5 11" id="KW-0732">Signal</keyword>
<proteinExistence type="inferred from homology"/>
<evidence type="ECO:0000256" key="2">
    <source>
        <dbReference type="ARBA" id="ARBA00022448"/>
    </source>
</evidence>
<keyword evidence="14" id="KW-1185">Reference proteome</keyword>
<evidence type="ECO:0000313" key="14">
    <source>
        <dbReference type="Proteomes" id="UP000256900"/>
    </source>
</evidence>
<feature type="chain" id="PRO_5017822494" evidence="11">
    <location>
        <begin position="25"/>
        <end position="716"/>
    </location>
</feature>
<keyword evidence="8 13" id="KW-0675">Receptor</keyword>
<evidence type="ECO:0000256" key="5">
    <source>
        <dbReference type="ARBA" id="ARBA00022729"/>
    </source>
</evidence>
<keyword evidence="7 10" id="KW-0472">Membrane</keyword>
<dbReference type="PROSITE" id="PS52016">
    <property type="entry name" value="TONB_DEPENDENT_REC_3"/>
    <property type="match status" value="1"/>
</dbReference>
<evidence type="ECO:0000256" key="4">
    <source>
        <dbReference type="ARBA" id="ARBA00022692"/>
    </source>
</evidence>
<comment type="caution">
    <text evidence="13">The sequence shown here is derived from an EMBL/GenBank/DDBJ whole genome shotgun (WGS) entry which is preliminary data.</text>
</comment>
<dbReference type="GO" id="GO:0015344">
    <property type="term" value="F:siderophore uptake transmembrane transporter activity"/>
    <property type="evidence" value="ECO:0007669"/>
    <property type="project" value="TreeGrafter"/>
</dbReference>
<dbReference type="PANTHER" id="PTHR30069:SF29">
    <property type="entry name" value="HEMOGLOBIN AND HEMOGLOBIN-HAPTOGLOBIN-BINDING PROTEIN 1-RELATED"/>
    <property type="match status" value="1"/>
</dbReference>
<keyword evidence="9 10" id="KW-0998">Cell outer membrane</keyword>
<evidence type="ECO:0000256" key="6">
    <source>
        <dbReference type="ARBA" id="ARBA00023077"/>
    </source>
</evidence>
<dbReference type="InterPro" id="IPR036942">
    <property type="entry name" value="Beta-barrel_TonB_sf"/>
</dbReference>
<dbReference type="RefSeq" id="WP_245411266.1">
    <property type="nucleotide sequence ID" value="NZ_CP025086.1"/>
</dbReference>
<gene>
    <name evidence="13" type="ORF">DES32_1964</name>
</gene>
<dbReference type="Pfam" id="PF00593">
    <property type="entry name" value="TonB_dep_Rec_b-barrel"/>
    <property type="match status" value="1"/>
</dbReference>
<feature type="signal peptide" evidence="11">
    <location>
        <begin position="1"/>
        <end position="24"/>
    </location>
</feature>
<evidence type="ECO:0000256" key="3">
    <source>
        <dbReference type="ARBA" id="ARBA00022452"/>
    </source>
</evidence>
<dbReference type="PANTHER" id="PTHR30069">
    <property type="entry name" value="TONB-DEPENDENT OUTER MEMBRANE RECEPTOR"/>
    <property type="match status" value="1"/>
</dbReference>
<keyword evidence="4 10" id="KW-0812">Transmembrane</keyword>
<evidence type="ECO:0000256" key="9">
    <source>
        <dbReference type="ARBA" id="ARBA00023237"/>
    </source>
</evidence>
<dbReference type="InterPro" id="IPR039426">
    <property type="entry name" value="TonB-dep_rcpt-like"/>
</dbReference>
<evidence type="ECO:0000256" key="7">
    <source>
        <dbReference type="ARBA" id="ARBA00023136"/>
    </source>
</evidence>
<accession>A0A3D9YTW7</accession>
<evidence type="ECO:0000256" key="8">
    <source>
        <dbReference type="ARBA" id="ARBA00023170"/>
    </source>
</evidence>